<evidence type="ECO:0000256" key="3">
    <source>
        <dbReference type="PROSITE-ProRule" id="PRU01331"/>
    </source>
</evidence>
<dbReference type="AlphaFoldDB" id="A0A165FCT6"/>
<dbReference type="PANTHER" id="PTHR43785">
    <property type="entry name" value="GAMMA-GLUTAMYLPUTRESCINE SYNTHETASE"/>
    <property type="match status" value="1"/>
</dbReference>
<dbReference type="InParanoid" id="A0A165FCT6"/>
<dbReference type="PROSITE" id="PS51987">
    <property type="entry name" value="GS_CATALYTIC"/>
    <property type="match status" value="1"/>
</dbReference>
<dbReference type="Gene3D" id="3.30.590.10">
    <property type="entry name" value="Glutamine synthetase/guanido kinase, catalytic domain"/>
    <property type="match status" value="1"/>
</dbReference>
<dbReference type="InterPro" id="IPR008146">
    <property type="entry name" value="Gln_synth_cat_dom"/>
</dbReference>
<dbReference type="SUPFAM" id="SSF55931">
    <property type="entry name" value="Glutamine synthetase/guanido kinase"/>
    <property type="match status" value="1"/>
</dbReference>
<reference evidence="6 7" key="1">
    <citation type="journal article" date="2016" name="Mol. Biol. Evol.">
        <title>Comparative Genomics of Early-Diverging Mushroom-Forming Fungi Provides Insights into the Origins of Lignocellulose Decay Capabilities.</title>
        <authorList>
            <person name="Nagy L.G."/>
            <person name="Riley R."/>
            <person name="Tritt A."/>
            <person name="Adam C."/>
            <person name="Daum C."/>
            <person name="Floudas D."/>
            <person name="Sun H."/>
            <person name="Yadav J.S."/>
            <person name="Pangilinan J."/>
            <person name="Larsson K.H."/>
            <person name="Matsuura K."/>
            <person name="Barry K."/>
            <person name="Labutti K."/>
            <person name="Kuo R."/>
            <person name="Ohm R.A."/>
            <person name="Bhattacharya S.S."/>
            <person name="Shirouzu T."/>
            <person name="Yoshinaga Y."/>
            <person name="Martin F.M."/>
            <person name="Grigoriev I.V."/>
            <person name="Hibbett D.S."/>
        </authorList>
    </citation>
    <scope>NUCLEOTIDE SEQUENCE [LARGE SCALE GENOMIC DNA]</scope>
    <source>
        <strain evidence="6 7">HHB12029</strain>
    </source>
</reference>
<dbReference type="SMART" id="SM01230">
    <property type="entry name" value="Gln-synt_C"/>
    <property type="match status" value="1"/>
</dbReference>
<organism evidence="6 7">
    <name type="scientific">Exidia glandulosa HHB12029</name>
    <dbReference type="NCBI Taxonomy" id="1314781"/>
    <lineage>
        <taxon>Eukaryota</taxon>
        <taxon>Fungi</taxon>
        <taxon>Dikarya</taxon>
        <taxon>Basidiomycota</taxon>
        <taxon>Agaricomycotina</taxon>
        <taxon>Agaricomycetes</taxon>
        <taxon>Auriculariales</taxon>
        <taxon>Exidiaceae</taxon>
        <taxon>Exidia</taxon>
    </lineage>
</organism>
<sequence length="458" mass="49927">MSSAEQYRALSASLRANSVTYVRLAWVDLIGWTRYRVIPIAQFDKLLKSARPGVRLTEASLGLVFMQLADGFHSSGEYLYVVDPSSMRLCNSYAAGHAIVMGWFERAIPSPNAPLSVPLCPRGQLRRIVTEAERTHGVKIRMGFEVEVIFLKSAVPLDAVNDFGWSLSKAIPSGSVIAQVLEEIANGLQHSGVELLMYHAEAAPGQYEFVTNHLPPLEAVDALIATKETISNIASKYGLQATQAPRLYNDTCGSGLHVHLSVSSSRASASANVPSAPGFSALEASFLQGMLDHLPGVCALSLPTDASYARMLDGIWSGGTWASWGRENRESAIRVCGEEGNYHFEVRAHDGTACSYIAMAALIAGGMRGVRSSAPLVTKDCQKLASSLSGDERRELGISRRMPLKLEEARQYLTQDQEMKADLGEDFVKTFLAVNETLQSALKDETEEKTIKKLVDHY</sequence>
<gene>
    <name evidence="6" type="ORF">EXIGLDRAFT_650801</name>
</gene>
<dbReference type="GO" id="GO:0004356">
    <property type="term" value="F:glutamine synthetase activity"/>
    <property type="evidence" value="ECO:0007669"/>
    <property type="project" value="InterPro"/>
</dbReference>
<dbReference type="OrthoDB" id="3364440at2759"/>
<name>A0A165FCT6_EXIGL</name>
<dbReference type="InterPro" id="IPR036651">
    <property type="entry name" value="Gln_synt_N_sf"/>
</dbReference>
<keyword evidence="2" id="KW-0436">Ligase</keyword>
<dbReference type="GO" id="GO:0006542">
    <property type="term" value="P:glutamine biosynthetic process"/>
    <property type="evidence" value="ECO:0007669"/>
    <property type="project" value="InterPro"/>
</dbReference>
<dbReference type="Pfam" id="PF00120">
    <property type="entry name" value="Gln-synt_C"/>
    <property type="match status" value="1"/>
</dbReference>
<keyword evidence="7" id="KW-1185">Reference proteome</keyword>
<feature type="domain" description="GS catalytic" evidence="5">
    <location>
        <begin position="121"/>
        <end position="458"/>
    </location>
</feature>
<dbReference type="EMBL" id="KV426090">
    <property type="protein sequence ID" value="KZV88780.1"/>
    <property type="molecule type" value="Genomic_DNA"/>
</dbReference>
<evidence type="ECO:0000256" key="4">
    <source>
        <dbReference type="RuleBase" id="RU000384"/>
    </source>
</evidence>
<evidence type="ECO:0000313" key="7">
    <source>
        <dbReference type="Proteomes" id="UP000077266"/>
    </source>
</evidence>
<evidence type="ECO:0000259" key="5">
    <source>
        <dbReference type="PROSITE" id="PS51987"/>
    </source>
</evidence>
<dbReference type="InterPro" id="IPR014746">
    <property type="entry name" value="Gln_synth/guanido_kin_cat_dom"/>
</dbReference>
<dbReference type="Gene3D" id="3.10.20.70">
    <property type="entry name" value="Glutamine synthetase, N-terminal domain"/>
    <property type="match status" value="1"/>
</dbReference>
<evidence type="ECO:0000256" key="2">
    <source>
        <dbReference type="ARBA" id="ARBA00022598"/>
    </source>
</evidence>
<evidence type="ECO:0000256" key="1">
    <source>
        <dbReference type="ARBA" id="ARBA00021364"/>
    </source>
</evidence>
<accession>A0A165FCT6</accession>
<evidence type="ECO:0000313" key="6">
    <source>
        <dbReference type="EMBL" id="KZV88780.1"/>
    </source>
</evidence>
<dbReference type="Proteomes" id="UP000077266">
    <property type="component" value="Unassembled WGS sequence"/>
</dbReference>
<protein>
    <recommendedName>
        <fullName evidence="1">Glutamine synthetase</fullName>
    </recommendedName>
</protein>
<dbReference type="STRING" id="1314781.A0A165FCT6"/>
<dbReference type="PANTHER" id="PTHR43785:SF2">
    <property type="entry name" value="TYPE-1 GLUTAMINE SYNTHETASE 1"/>
    <property type="match status" value="1"/>
</dbReference>
<comment type="similarity">
    <text evidence="3 4">Belongs to the glutamine synthetase family.</text>
</comment>
<proteinExistence type="inferred from homology"/>